<dbReference type="EMBL" id="NEXA01000224">
    <property type="protein sequence ID" value="PSN89013.1"/>
    <property type="molecule type" value="Genomic_DNA"/>
</dbReference>
<dbReference type="GO" id="GO:0003735">
    <property type="term" value="F:structural constituent of ribosome"/>
    <property type="evidence" value="ECO:0007669"/>
    <property type="project" value="InterPro"/>
</dbReference>
<accession>A0A2R6ARP7</accession>
<evidence type="ECO:0000313" key="10">
    <source>
        <dbReference type="Proteomes" id="UP000240838"/>
    </source>
</evidence>
<feature type="compositionally biased region" description="Polar residues" evidence="8">
    <location>
        <begin position="10"/>
        <end position="19"/>
    </location>
</feature>
<evidence type="ECO:0000256" key="2">
    <source>
        <dbReference type="ARBA" id="ARBA00022540"/>
    </source>
</evidence>
<dbReference type="InterPro" id="IPR020052">
    <property type="entry name" value="Ribosomal_eL31_CS"/>
</dbReference>
<dbReference type="Pfam" id="PF01912">
    <property type="entry name" value="eIF-6"/>
    <property type="match status" value="1"/>
</dbReference>
<keyword evidence="5" id="KW-0687">Ribonucleoprotein</keyword>
<dbReference type="InterPro" id="IPR000054">
    <property type="entry name" value="Ribosomal_eL31"/>
</dbReference>
<evidence type="ECO:0000256" key="5">
    <source>
        <dbReference type="ARBA" id="ARBA00023274"/>
    </source>
</evidence>
<dbReference type="GO" id="GO:0042256">
    <property type="term" value="P:cytosolic ribosome assembly"/>
    <property type="evidence" value="ECO:0007669"/>
    <property type="project" value="InterPro"/>
</dbReference>
<feature type="non-terminal residue" evidence="9">
    <location>
        <position position="237"/>
    </location>
</feature>
<dbReference type="Gene3D" id="3.75.10.10">
    <property type="entry name" value="L-arginine/glycine Amidinotransferase, Chain A"/>
    <property type="match status" value="1"/>
</dbReference>
<dbReference type="InterPro" id="IPR023621">
    <property type="entry name" value="Ribosomal_eL31_dom_sf"/>
</dbReference>
<comment type="caution">
    <text evidence="9">The sequence shown here is derived from an EMBL/GenBank/DDBJ whole genome shotgun (WGS) entry which is preliminary data.</text>
</comment>
<dbReference type="CDD" id="cd00463">
    <property type="entry name" value="Ribosomal_L31e"/>
    <property type="match status" value="1"/>
</dbReference>
<evidence type="ECO:0000256" key="1">
    <source>
        <dbReference type="ARBA" id="ARBA00010808"/>
    </source>
</evidence>
<evidence type="ECO:0000256" key="3">
    <source>
        <dbReference type="ARBA" id="ARBA00022917"/>
    </source>
</evidence>
<dbReference type="AlphaFoldDB" id="A0A2R6ARP7"/>
<organism evidence="9 10">
    <name type="scientific">Candidatus Marsarchaeota G1 archaeon OSP_B</name>
    <dbReference type="NCBI Taxonomy" id="1978153"/>
    <lineage>
        <taxon>Archaea</taxon>
        <taxon>Candidatus Marsarchaeota</taxon>
        <taxon>Candidatus Marsarchaeota group 1</taxon>
    </lineage>
</organism>
<dbReference type="GO" id="GO:0043022">
    <property type="term" value="F:ribosome binding"/>
    <property type="evidence" value="ECO:0007669"/>
    <property type="project" value="InterPro"/>
</dbReference>
<dbReference type="Pfam" id="PF01198">
    <property type="entry name" value="Ribosomal_L31e"/>
    <property type="match status" value="1"/>
</dbReference>
<comment type="similarity">
    <text evidence="1">Belongs to the eukaryotic ribosomal protein eL31 family.</text>
</comment>
<dbReference type="PROSITE" id="PS01144">
    <property type="entry name" value="RIBOSOMAL_L31E"/>
    <property type="match status" value="1"/>
</dbReference>
<dbReference type="Proteomes" id="UP000240838">
    <property type="component" value="Unassembled WGS sequence"/>
</dbReference>
<dbReference type="GO" id="GO:0002181">
    <property type="term" value="P:cytoplasmic translation"/>
    <property type="evidence" value="ECO:0007669"/>
    <property type="project" value="TreeGrafter"/>
</dbReference>
<gene>
    <name evidence="9" type="ORF">B9P99_05645</name>
</gene>
<evidence type="ECO:0000256" key="6">
    <source>
        <dbReference type="ARBA" id="ARBA00035230"/>
    </source>
</evidence>
<evidence type="ECO:0000256" key="4">
    <source>
        <dbReference type="ARBA" id="ARBA00022980"/>
    </source>
</evidence>
<name>A0A2R6ARP7_9ARCH</name>
<dbReference type="NCBIfam" id="NF002258">
    <property type="entry name" value="PRK01192.1-1"/>
    <property type="match status" value="1"/>
</dbReference>
<dbReference type="Gene3D" id="3.10.440.10">
    <property type="match status" value="1"/>
</dbReference>
<reference evidence="9 10" key="1">
    <citation type="submission" date="2017-04" db="EMBL/GenBank/DDBJ databases">
        <title>Novel microbial lineages endemic to geothermal iron-oxide mats fill important gaps in the evolutionary history of Archaea.</title>
        <authorList>
            <person name="Jay Z.J."/>
            <person name="Beam J.P."/>
            <person name="Dlakic M."/>
            <person name="Rusch D.B."/>
            <person name="Kozubal M.A."/>
            <person name="Inskeep W.P."/>
        </authorList>
    </citation>
    <scope>NUCLEOTIDE SEQUENCE [LARGE SCALE GENOMIC DNA]</scope>
    <source>
        <strain evidence="9">OSP_B</strain>
    </source>
</reference>
<sequence>MSQTEEKSTLQKQGETQVTESGESRKESESKPTTEEMQTEKVAFTLERDYVITLRKAYWLGRSKRAKRAINIIKKFVERHLKTQDIVLDSKVNEFVWARSIEKPPRRIKIHVGLTKEKKLTFIFHKTHGNAFMIEKLNLFNTEVIGAFALASNKFIILPYSVDSKIVQFFEERTRLNVIKLSLGGINSVGIMVAMNDNGIVLPYNADEEDICILKKEGLNVHLSKSKMNALGNMIVA</sequence>
<dbReference type="PANTHER" id="PTHR10956:SF0">
    <property type="entry name" value="60S RIBOSOMAL PROTEIN L31"/>
    <property type="match status" value="1"/>
</dbReference>
<dbReference type="GO" id="GO:0003743">
    <property type="term" value="F:translation initiation factor activity"/>
    <property type="evidence" value="ECO:0007669"/>
    <property type="project" value="UniProtKB-KW"/>
</dbReference>
<dbReference type="SMART" id="SM01380">
    <property type="entry name" value="Ribosomal_L31e"/>
    <property type="match status" value="1"/>
</dbReference>
<feature type="compositionally biased region" description="Basic and acidic residues" evidence="8">
    <location>
        <begin position="22"/>
        <end position="34"/>
    </location>
</feature>
<keyword evidence="3" id="KW-0648">Protein biosynthesis</keyword>
<keyword evidence="4" id="KW-0689">Ribosomal protein</keyword>
<keyword evidence="2" id="KW-0396">Initiation factor</keyword>
<dbReference type="InterPro" id="IPR002769">
    <property type="entry name" value="eIF6"/>
</dbReference>
<dbReference type="SUPFAM" id="SSF55909">
    <property type="entry name" value="Pentein"/>
    <property type="match status" value="1"/>
</dbReference>
<dbReference type="SUPFAM" id="SSF54575">
    <property type="entry name" value="Ribosomal protein L31e"/>
    <property type="match status" value="1"/>
</dbReference>
<evidence type="ECO:0000313" key="9">
    <source>
        <dbReference type="EMBL" id="PSN89013.1"/>
    </source>
</evidence>
<evidence type="ECO:0000256" key="7">
    <source>
        <dbReference type="ARBA" id="ARBA00035378"/>
    </source>
</evidence>
<dbReference type="GO" id="GO:0022625">
    <property type="term" value="C:cytosolic large ribosomal subunit"/>
    <property type="evidence" value="ECO:0007669"/>
    <property type="project" value="TreeGrafter"/>
</dbReference>
<dbReference type="PANTHER" id="PTHR10956">
    <property type="entry name" value="60S RIBOSOMAL PROTEIN L31"/>
    <property type="match status" value="1"/>
</dbReference>
<proteinExistence type="inferred from homology"/>
<protein>
    <recommendedName>
        <fullName evidence="6">Large ribosomal subunit protein eL31</fullName>
    </recommendedName>
    <alternativeName>
        <fullName evidence="7">50S ribosomal protein L31e</fullName>
    </alternativeName>
</protein>
<evidence type="ECO:0000256" key="8">
    <source>
        <dbReference type="SAM" id="MobiDB-lite"/>
    </source>
</evidence>
<dbReference type="HAMAP" id="MF_00410">
    <property type="entry name" value="Ribosomal_eL31"/>
    <property type="match status" value="1"/>
</dbReference>
<feature type="region of interest" description="Disordered" evidence="8">
    <location>
        <begin position="1"/>
        <end position="38"/>
    </location>
</feature>